<dbReference type="OrthoDB" id="416585at2759"/>
<gene>
    <name evidence="8" type="ORF">TrCOL_g13158</name>
</gene>
<evidence type="ECO:0000259" key="7">
    <source>
        <dbReference type="PROSITE" id="PS50222"/>
    </source>
</evidence>
<feature type="region of interest" description="Disordered" evidence="5">
    <location>
        <begin position="1166"/>
        <end position="1186"/>
    </location>
</feature>
<dbReference type="GO" id="GO:0016020">
    <property type="term" value="C:membrane"/>
    <property type="evidence" value="ECO:0007669"/>
    <property type="project" value="UniProtKB-SubCell"/>
</dbReference>
<protein>
    <recommendedName>
        <fullName evidence="7">EF-hand domain-containing protein</fullName>
    </recommendedName>
</protein>
<proteinExistence type="predicted"/>
<dbReference type="PANTHER" id="PTHR46726:SF1">
    <property type="entry name" value="TWO-PORE CALCIUM CHANNEL 3"/>
    <property type="match status" value="1"/>
</dbReference>
<dbReference type="Gene3D" id="1.10.287.70">
    <property type="match status" value="2"/>
</dbReference>
<feature type="transmembrane region" description="Helical" evidence="6">
    <location>
        <begin position="929"/>
        <end position="950"/>
    </location>
</feature>
<evidence type="ECO:0000313" key="9">
    <source>
        <dbReference type="Proteomes" id="UP001165065"/>
    </source>
</evidence>
<accession>A0A9W7LDX9</accession>
<feature type="transmembrane region" description="Helical" evidence="6">
    <location>
        <begin position="861"/>
        <end position="879"/>
    </location>
</feature>
<feature type="transmembrane region" description="Helical" evidence="6">
    <location>
        <begin position="602"/>
        <end position="619"/>
    </location>
</feature>
<feature type="transmembrane region" description="Helical" evidence="6">
    <location>
        <begin position="508"/>
        <end position="526"/>
    </location>
</feature>
<evidence type="ECO:0000256" key="6">
    <source>
        <dbReference type="SAM" id="Phobius"/>
    </source>
</evidence>
<feature type="transmembrane region" description="Helical" evidence="6">
    <location>
        <begin position="639"/>
        <end position="660"/>
    </location>
</feature>
<evidence type="ECO:0000313" key="8">
    <source>
        <dbReference type="EMBL" id="GMI47515.1"/>
    </source>
</evidence>
<feature type="compositionally biased region" description="Pro residues" evidence="5">
    <location>
        <begin position="122"/>
        <end position="137"/>
    </location>
</feature>
<comment type="subcellular location">
    <subcellularLocation>
        <location evidence="1">Membrane</location>
        <topology evidence="1">Multi-pass membrane protein</topology>
    </subcellularLocation>
</comment>
<dbReference type="InterPro" id="IPR027359">
    <property type="entry name" value="Volt_channel_dom_sf"/>
</dbReference>
<feature type="transmembrane region" description="Helical" evidence="6">
    <location>
        <begin position="567"/>
        <end position="590"/>
    </location>
</feature>
<feature type="compositionally biased region" description="Low complexity" evidence="5">
    <location>
        <begin position="335"/>
        <end position="346"/>
    </location>
</feature>
<sequence>METTEDNEGRVPSELPAEGPIGGSEEGGSSAERNNSPGNGPKVASSKPVVKPPPPKPKIVPPPPPSAERNDPPGNGPKIDSSKPTVKPPPAKPKIAPPPPPSPEQNESPGEGPKEASSKPTIKPPPAKPKIAPPPSPAVVKFEKQRAHRRGTGAQSRVGSAAGGEGSRPVSMVISRVSEPMGGGGYAQSRNSESDVISMSTRSRTETMLSGIDFRSGYEGLQPYRSFYRNLRIGDDEFFNLDHKLASDFQLWIVNDTVEEENEGEGREGDYGTSFEDRAKMQGKMERGSTLRNLVGGMRGSLSGVEGDKGMAMVQMDGGGIGAAAETNTPNCRPSSSTSHASTSSSFGKKRGSKAFFFDLKRRILTEDDRITRAAVYIKDAIHERPIKIHRSAGGPMKTYLFLQSRWWRVAMLGISLVHLMLAFFEPALHFKDGRGTYSGTFGLHDVVFLQNVWYVECCIVGMYMVDICLNVYSCGIRDYCGCRKVDRNSIRLKTVTKHMPEFYTVRWLHCFKLWAVIIFGLDLWYSHSLLLGAARYSRLIRPIYVFVWIPELRRWGSLIARTVPHVWQLIVLLVVLLCTWSIAGVILFGGNEEFNLDRLQNFRNFGNAFIAMYVLYTTENYPDIQQPAYEKNKLYFVYFWSFLMLVMFFLGNLAIPTLYRAFKTNHHREALHGRILERTALLAAFQLLDMEKQGYLGVNQFKKVLRQVRPEMFQKDTGLEKIKGISRSMFRELARTDPEAQKLYPIDFFRCCEVILVDYRVKRQNSSSDLVSRLSKRRFVQDFRRNMTPLLESEAFDRVILFLCCVFTVICTDYHNNTFMSNANIDLLGNTWLGLCVLEMLLKIYFVGWESFWGTWRNRYDFGVVLVAFTCGLAGWLNGPVRQLIGDDNDFSRFIVEYKNNLGVMLIINRTIRVIFVSPKMKKLRVILTIFPFMVNSMAVTLLFLYFWALGGMYLYGDLDLNDPEVMACEADYQSSVDFTNFGAANMRLFQILTTSNWHLIMYTTMCVFKRKRNAIYFITFHLISVMILLQIVIAIYVEAFIAFQEKEEELVAHEEVRLISDEESGEEGRGSITNMTLNQDEVNAVTAMRRAQFLKRSQMARSSVGEGGSSSGGGGRGGQVVRRRMGSMPGFVSPLNAVARMDMPAFEESEIAVLTNLGSATIGSAAQKANEEEQEELKTTGRSK</sequence>
<keyword evidence="4 6" id="KW-0472">Membrane</keyword>
<feature type="transmembrane region" description="Helical" evidence="6">
    <location>
        <begin position="828"/>
        <end position="849"/>
    </location>
</feature>
<feature type="transmembrane region" description="Helical" evidence="6">
    <location>
        <begin position="990"/>
        <end position="1010"/>
    </location>
</feature>
<keyword evidence="9" id="KW-1185">Reference proteome</keyword>
<feature type="compositionally biased region" description="Pro residues" evidence="5">
    <location>
        <begin position="50"/>
        <end position="66"/>
    </location>
</feature>
<feature type="compositionally biased region" description="Gly residues" evidence="5">
    <location>
        <begin position="1107"/>
        <end position="1120"/>
    </location>
</feature>
<evidence type="ECO:0000256" key="4">
    <source>
        <dbReference type="ARBA" id="ARBA00023136"/>
    </source>
</evidence>
<feature type="region of interest" description="Disordered" evidence="5">
    <location>
        <begin position="180"/>
        <end position="202"/>
    </location>
</feature>
<dbReference type="Proteomes" id="UP001165065">
    <property type="component" value="Unassembled WGS sequence"/>
</dbReference>
<dbReference type="SUPFAM" id="SSF81324">
    <property type="entry name" value="Voltage-gated potassium channels"/>
    <property type="match status" value="2"/>
</dbReference>
<keyword evidence="2 6" id="KW-0812">Transmembrane</keyword>
<organism evidence="8 9">
    <name type="scientific">Triparma columacea</name>
    <dbReference type="NCBI Taxonomy" id="722753"/>
    <lineage>
        <taxon>Eukaryota</taxon>
        <taxon>Sar</taxon>
        <taxon>Stramenopiles</taxon>
        <taxon>Ochrophyta</taxon>
        <taxon>Bolidophyceae</taxon>
        <taxon>Parmales</taxon>
        <taxon>Triparmaceae</taxon>
        <taxon>Triparma</taxon>
    </lineage>
</organism>
<feature type="compositionally biased region" description="Pro residues" evidence="5">
    <location>
        <begin position="86"/>
        <end position="103"/>
    </location>
</feature>
<feature type="compositionally biased region" description="Polar residues" evidence="5">
    <location>
        <begin position="188"/>
        <end position="202"/>
    </location>
</feature>
<reference evidence="9" key="1">
    <citation type="journal article" date="2023" name="Commun. Biol.">
        <title>Genome analysis of Parmales, the sister group of diatoms, reveals the evolutionary specialization of diatoms from phago-mixotrophs to photoautotrophs.</title>
        <authorList>
            <person name="Ban H."/>
            <person name="Sato S."/>
            <person name="Yoshikawa S."/>
            <person name="Yamada K."/>
            <person name="Nakamura Y."/>
            <person name="Ichinomiya M."/>
            <person name="Sato N."/>
            <person name="Blanc-Mathieu R."/>
            <person name="Endo H."/>
            <person name="Kuwata A."/>
            <person name="Ogata H."/>
        </authorList>
    </citation>
    <scope>NUCLEOTIDE SEQUENCE [LARGE SCALE GENOMIC DNA]</scope>
</reference>
<evidence type="ECO:0000256" key="1">
    <source>
        <dbReference type="ARBA" id="ARBA00004141"/>
    </source>
</evidence>
<feature type="region of interest" description="Disordered" evidence="5">
    <location>
        <begin position="322"/>
        <end position="349"/>
    </location>
</feature>
<dbReference type="InterPro" id="IPR005821">
    <property type="entry name" value="Ion_trans_dom"/>
</dbReference>
<evidence type="ECO:0000256" key="3">
    <source>
        <dbReference type="ARBA" id="ARBA00022989"/>
    </source>
</evidence>
<dbReference type="PROSITE" id="PS50222">
    <property type="entry name" value="EF_HAND_2"/>
    <property type="match status" value="1"/>
</dbReference>
<name>A0A9W7LDX9_9STRA</name>
<feature type="transmembrane region" description="Helical" evidence="6">
    <location>
        <begin position="796"/>
        <end position="816"/>
    </location>
</feature>
<feature type="transmembrane region" description="Helical" evidence="6">
    <location>
        <begin position="407"/>
        <end position="425"/>
    </location>
</feature>
<dbReference type="Pfam" id="PF00520">
    <property type="entry name" value="Ion_trans"/>
    <property type="match status" value="2"/>
</dbReference>
<dbReference type="PANTHER" id="PTHR46726">
    <property type="entry name" value="TWO PORE CHANNEL 3"/>
    <property type="match status" value="1"/>
</dbReference>
<dbReference type="EMBL" id="BRYA01000348">
    <property type="protein sequence ID" value="GMI47515.1"/>
    <property type="molecule type" value="Genomic_DNA"/>
</dbReference>
<feature type="domain" description="EF-hand" evidence="7">
    <location>
        <begin position="677"/>
        <end position="712"/>
    </location>
</feature>
<dbReference type="AlphaFoldDB" id="A0A9W7LDX9"/>
<dbReference type="GO" id="GO:0005509">
    <property type="term" value="F:calcium ion binding"/>
    <property type="evidence" value="ECO:0007669"/>
    <property type="project" value="InterPro"/>
</dbReference>
<keyword evidence="3 6" id="KW-1133">Transmembrane helix</keyword>
<comment type="caution">
    <text evidence="8">The sequence shown here is derived from an EMBL/GenBank/DDBJ whole genome shotgun (WGS) entry which is preliminary data.</text>
</comment>
<dbReference type="Gene3D" id="1.20.120.350">
    <property type="entry name" value="Voltage-gated potassium channels. Chain C"/>
    <property type="match status" value="1"/>
</dbReference>
<feature type="transmembrane region" description="Helical" evidence="6">
    <location>
        <begin position="899"/>
        <end position="917"/>
    </location>
</feature>
<dbReference type="GO" id="GO:0005216">
    <property type="term" value="F:monoatomic ion channel activity"/>
    <property type="evidence" value="ECO:0007669"/>
    <property type="project" value="InterPro"/>
</dbReference>
<evidence type="ECO:0000256" key="5">
    <source>
        <dbReference type="SAM" id="MobiDB-lite"/>
    </source>
</evidence>
<dbReference type="InterPro" id="IPR002048">
    <property type="entry name" value="EF_hand_dom"/>
</dbReference>
<evidence type="ECO:0000256" key="2">
    <source>
        <dbReference type="ARBA" id="ARBA00022692"/>
    </source>
</evidence>
<feature type="region of interest" description="Disordered" evidence="5">
    <location>
        <begin position="1098"/>
        <end position="1124"/>
    </location>
</feature>
<feature type="region of interest" description="Disordered" evidence="5">
    <location>
        <begin position="1"/>
        <end position="168"/>
    </location>
</feature>
<feature type="transmembrane region" description="Helical" evidence="6">
    <location>
        <begin position="1017"/>
        <end position="1039"/>
    </location>
</feature>